<dbReference type="AlphaFoldDB" id="A0A3D9L7K0"/>
<reference evidence="1 2" key="1">
    <citation type="submission" date="2018-07" db="EMBL/GenBank/DDBJ databases">
        <title>Sequencing the genomes of 1000 actinobacteria strains.</title>
        <authorList>
            <person name="Klenk H.-P."/>
        </authorList>
    </citation>
    <scope>NUCLEOTIDE SEQUENCE [LARGE SCALE GENOMIC DNA]</scope>
    <source>
        <strain evidence="1 2">DSM 14442</strain>
    </source>
</reference>
<evidence type="ECO:0000313" key="2">
    <source>
        <dbReference type="Proteomes" id="UP000256727"/>
    </source>
</evidence>
<keyword evidence="2" id="KW-1185">Reference proteome</keyword>
<protein>
    <submittedName>
        <fullName evidence="1">Uncharacterized protein</fullName>
    </submittedName>
</protein>
<organism evidence="1 2">
    <name type="scientific">Citricoccus muralis</name>
    <dbReference type="NCBI Taxonomy" id="169134"/>
    <lineage>
        <taxon>Bacteria</taxon>
        <taxon>Bacillati</taxon>
        <taxon>Actinomycetota</taxon>
        <taxon>Actinomycetes</taxon>
        <taxon>Micrococcales</taxon>
        <taxon>Micrococcaceae</taxon>
        <taxon>Citricoccus</taxon>
    </lineage>
</organism>
<comment type="caution">
    <text evidence="1">The sequence shown here is derived from an EMBL/GenBank/DDBJ whole genome shotgun (WGS) entry which is preliminary data.</text>
</comment>
<name>A0A3D9L7K0_9MICC</name>
<dbReference type="Proteomes" id="UP000256727">
    <property type="component" value="Unassembled WGS sequence"/>
</dbReference>
<sequence length="33" mass="3327">MPSDKTVGSYHAGLCLVATCSWLGTGGRGTAQT</sequence>
<dbReference type="EMBL" id="QREH01000001">
    <property type="protein sequence ID" value="REE02295.1"/>
    <property type="molecule type" value="Genomic_DNA"/>
</dbReference>
<proteinExistence type="predicted"/>
<accession>A0A3D9L7K0</accession>
<gene>
    <name evidence="1" type="ORF">C8E99_0062</name>
</gene>
<evidence type="ECO:0000313" key="1">
    <source>
        <dbReference type="EMBL" id="REE02295.1"/>
    </source>
</evidence>